<dbReference type="GO" id="GO:0003677">
    <property type="term" value="F:DNA binding"/>
    <property type="evidence" value="ECO:0007669"/>
    <property type="project" value="UniProtKB-KW"/>
</dbReference>
<feature type="compositionally biased region" description="Basic and acidic residues" evidence="1">
    <location>
        <begin position="54"/>
        <end position="65"/>
    </location>
</feature>
<evidence type="ECO:0000313" key="3">
    <source>
        <dbReference type="Proteomes" id="UP001269968"/>
    </source>
</evidence>
<keyword evidence="2" id="KW-0238">DNA-binding</keyword>
<accession>A0AAW9H5F9</accession>
<proteinExistence type="predicted"/>
<dbReference type="EMBL" id="JAXHOZ010000033">
    <property type="protein sequence ID" value="MDY4378021.1"/>
    <property type="molecule type" value="Genomic_DNA"/>
</dbReference>
<dbReference type="Proteomes" id="UP001269968">
    <property type="component" value="Unassembled WGS sequence"/>
</dbReference>
<comment type="caution">
    <text evidence="2">The sequence shown here is derived from an EMBL/GenBank/DDBJ whole genome shotgun (WGS) entry which is preliminary data.</text>
</comment>
<dbReference type="RefSeq" id="WP_320714136.1">
    <property type="nucleotide sequence ID" value="NZ_JAXHOZ010000033.1"/>
</dbReference>
<organism evidence="2 3">
    <name type="scientific">Pectobacterium brasiliense</name>
    <dbReference type="NCBI Taxonomy" id="180957"/>
    <lineage>
        <taxon>Bacteria</taxon>
        <taxon>Pseudomonadati</taxon>
        <taxon>Pseudomonadota</taxon>
        <taxon>Gammaproteobacteria</taxon>
        <taxon>Enterobacterales</taxon>
        <taxon>Pectobacteriaceae</taxon>
        <taxon>Pectobacterium</taxon>
    </lineage>
</organism>
<protein>
    <submittedName>
        <fullName evidence="2">AbrB/MazE/SpoVT family DNA-binding domain-containing protein</fullName>
    </submittedName>
</protein>
<feature type="region of interest" description="Disordered" evidence="1">
    <location>
        <begin position="32"/>
        <end position="65"/>
    </location>
</feature>
<name>A0AAW9H5F9_9GAMM</name>
<dbReference type="AlphaFoldDB" id="A0AAW9H5F9"/>
<gene>
    <name evidence="2" type="ORF">SOV92_09300</name>
</gene>
<reference evidence="2" key="1">
    <citation type="submission" date="2023-11" db="EMBL/GenBank/DDBJ databases">
        <title>Comparative genomics revealed phylogeny of phytopathogenic Pectobacterium aroidearum based on whole-genome sequencing and function of putative horizontal acquire islands in P. aroidearum PccS1.</title>
        <authorList>
            <person name="Fan J."/>
            <person name="Yang L."/>
        </authorList>
    </citation>
    <scope>NUCLEOTIDE SEQUENCE</scope>
    <source>
        <strain evidence="2">NJAU140</strain>
    </source>
</reference>
<sequence length="65" mass="7053">MMKKGNSSISKTAALTDDVKDADTTVIDHSRITTSSGEGWDGWFATEDATSDFMEGREQPKAPQT</sequence>
<evidence type="ECO:0000313" key="2">
    <source>
        <dbReference type="EMBL" id="MDY4378021.1"/>
    </source>
</evidence>
<evidence type="ECO:0000256" key="1">
    <source>
        <dbReference type="SAM" id="MobiDB-lite"/>
    </source>
</evidence>